<dbReference type="Gene3D" id="2.40.40.10">
    <property type="entry name" value="RlpA-like domain"/>
    <property type="match status" value="1"/>
</dbReference>
<dbReference type="STRING" id="1163406.A0A0L0N4Y0"/>
<feature type="domain" description="RlpA-like protein double-psi beta-barrel" evidence="3">
    <location>
        <begin position="37"/>
        <end position="112"/>
    </location>
</feature>
<comment type="caution">
    <text evidence="4">The sequence shown here is derived from an EMBL/GenBank/DDBJ whole genome shotgun (WGS) entry which is preliminary data.</text>
</comment>
<reference evidence="4 5" key="1">
    <citation type="journal article" date="2015" name="BMC Genomics">
        <title>The genome of the truffle-parasite Tolypocladium ophioglossoides and the evolution of antifungal peptaibiotics.</title>
        <authorList>
            <person name="Quandt C.A."/>
            <person name="Bushley K.E."/>
            <person name="Spatafora J.W."/>
        </authorList>
    </citation>
    <scope>NUCLEOTIDE SEQUENCE [LARGE SCALE GENOMIC DNA]</scope>
    <source>
        <strain evidence="4 5">CBS 100239</strain>
    </source>
</reference>
<evidence type="ECO:0000256" key="2">
    <source>
        <dbReference type="SAM" id="SignalP"/>
    </source>
</evidence>
<dbReference type="PANTHER" id="PTHR31836">
    <property type="match status" value="1"/>
</dbReference>
<feature type="signal peptide" evidence="2">
    <location>
        <begin position="1"/>
        <end position="20"/>
    </location>
</feature>
<dbReference type="PANTHER" id="PTHR31836:SF28">
    <property type="entry name" value="SRCR DOMAIN-CONTAINING PROTEIN-RELATED"/>
    <property type="match status" value="1"/>
</dbReference>
<feature type="chain" id="PRO_5005544875" evidence="2">
    <location>
        <begin position="21"/>
        <end position="129"/>
    </location>
</feature>
<organism evidence="4 5">
    <name type="scientific">Tolypocladium ophioglossoides (strain CBS 100239)</name>
    <name type="common">Snaketongue truffleclub</name>
    <name type="synonym">Elaphocordyceps ophioglossoides</name>
    <dbReference type="NCBI Taxonomy" id="1163406"/>
    <lineage>
        <taxon>Eukaryota</taxon>
        <taxon>Fungi</taxon>
        <taxon>Dikarya</taxon>
        <taxon>Ascomycota</taxon>
        <taxon>Pezizomycotina</taxon>
        <taxon>Sordariomycetes</taxon>
        <taxon>Hypocreomycetidae</taxon>
        <taxon>Hypocreales</taxon>
        <taxon>Ophiocordycipitaceae</taxon>
        <taxon>Tolypocladium</taxon>
    </lineage>
</organism>
<sequence>MVTFTTTLAALSAIFATALAAPTQGDAVNSLEARDNTGSITYFNPGLGACGQTNGDNDAIVAVSAALYDSQHPCNRNIRVSYHGRSVVVKVVDRCTGCAFNDLDLSPSAFRQVIGDLGIGRATATWAWA</sequence>
<evidence type="ECO:0000256" key="1">
    <source>
        <dbReference type="ARBA" id="ARBA00022729"/>
    </source>
</evidence>
<evidence type="ECO:0000259" key="3">
    <source>
        <dbReference type="Pfam" id="PF03330"/>
    </source>
</evidence>
<name>A0A0L0N4Y0_TOLOC</name>
<dbReference type="Proteomes" id="UP000036947">
    <property type="component" value="Unassembled WGS sequence"/>
</dbReference>
<dbReference type="SUPFAM" id="SSF50685">
    <property type="entry name" value="Barwin-like endoglucanases"/>
    <property type="match status" value="1"/>
</dbReference>
<dbReference type="Pfam" id="PF03330">
    <property type="entry name" value="DPBB_1"/>
    <property type="match status" value="1"/>
</dbReference>
<dbReference type="InterPro" id="IPR051477">
    <property type="entry name" value="Expansin_CellWall"/>
</dbReference>
<evidence type="ECO:0000313" key="4">
    <source>
        <dbReference type="EMBL" id="KND89132.1"/>
    </source>
</evidence>
<gene>
    <name evidence="4" type="ORF">TOPH_06198</name>
</gene>
<dbReference type="InterPro" id="IPR036908">
    <property type="entry name" value="RlpA-like_sf"/>
</dbReference>
<keyword evidence="5" id="KW-1185">Reference proteome</keyword>
<accession>A0A0L0N4Y0</accession>
<dbReference type="AlphaFoldDB" id="A0A0L0N4Y0"/>
<dbReference type="CDD" id="cd22191">
    <property type="entry name" value="DPBB_RlpA_EXP_N-like"/>
    <property type="match status" value="1"/>
</dbReference>
<protein>
    <submittedName>
        <fullName evidence="4">Papain inhibitor</fullName>
    </submittedName>
</protein>
<evidence type="ECO:0000313" key="5">
    <source>
        <dbReference type="Proteomes" id="UP000036947"/>
    </source>
</evidence>
<keyword evidence="1 2" id="KW-0732">Signal</keyword>
<proteinExistence type="predicted"/>
<dbReference type="EMBL" id="LFRF01000020">
    <property type="protein sequence ID" value="KND89132.1"/>
    <property type="molecule type" value="Genomic_DNA"/>
</dbReference>
<dbReference type="OrthoDB" id="406505at2759"/>
<dbReference type="InterPro" id="IPR009009">
    <property type="entry name" value="RlpA-like_DPBB"/>
</dbReference>